<dbReference type="PANTHER" id="PTHR38445:SF9">
    <property type="entry name" value="HTH-TYPE TRANSCRIPTIONAL REPRESSOR YTRA"/>
    <property type="match status" value="1"/>
</dbReference>
<dbReference type="PROSITE" id="PS50949">
    <property type="entry name" value="HTH_GNTR"/>
    <property type="match status" value="1"/>
</dbReference>
<dbReference type="Gene3D" id="1.10.10.10">
    <property type="entry name" value="Winged helix-like DNA-binding domain superfamily/Winged helix DNA-binding domain"/>
    <property type="match status" value="1"/>
</dbReference>
<keyword evidence="3" id="KW-0804">Transcription</keyword>
<evidence type="ECO:0000313" key="6">
    <source>
        <dbReference type="Proteomes" id="UP000502298"/>
    </source>
</evidence>
<dbReference type="KEGG" id="arca:HC352_06635"/>
<evidence type="ECO:0000259" key="4">
    <source>
        <dbReference type="PROSITE" id="PS50949"/>
    </source>
</evidence>
<dbReference type="InterPro" id="IPR036390">
    <property type="entry name" value="WH_DNA-bd_sf"/>
</dbReference>
<dbReference type="InterPro" id="IPR000524">
    <property type="entry name" value="Tscrpt_reg_HTH_GntR"/>
</dbReference>
<evidence type="ECO:0000313" key="5">
    <source>
        <dbReference type="EMBL" id="QJC22216.1"/>
    </source>
</evidence>
<reference evidence="5 6" key="1">
    <citation type="submission" date="2020-03" db="EMBL/GenBank/DDBJ databases">
        <title>Complete genome of Arcanobacterium buesumensis sp. nov. strain 2701.</title>
        <authorList>
            <person name="Borowiak M."/>
            <person name="Alssahen M."/>
            <person name="Laemmler C."/>
            <person name="Malorny B."/>
            <person name="Hassan A."/>
            <person name="Prenger-Berninghoff E."/>
            <person name="Ploetz M."/>
            <person name="Abdulmawjood A."/>
        </authorList>
    </citation>
    <scope>NUCLEOTIDE SEQUENCE [LARGE SCALE GENOMIC DNA]</scope>
    <source>
        <strain evidence="5 6">2701</strain>
    </source>
</reference>
<keyword evidence="2" id="KW-0238">DNA-binding</keyword>
<evidence type="ECO:0000256" key="1">
    <source>
        <dbReference type="ARBA" id="ARBA00023015"/>
    </source>
</evidence>
<dbReference type="InterPro" id="IPR036388">
    <property type="entry name" value="WH-like_DNA-bd_sf"/>
</dbReference>
<dbReference type="CDD" id="cd07377">
    <property type="entry name" value="WHTH_GntR"/>
    <property type="match status" value="1"/>
</dbReference>
<accession>A0A6H2EMB5</accession>
<organism evidence="5 6">
    <name type="scientific">Arcanobacterium buesumense</name>
    <dbReference type="NCBI Taxonomy" id="2722751"/>
    <lineage>
        <taxon>Bacteria</taxon>
        <taxon>Bacillati</taxon>
        <taxon>Actinomycetota</taxon>
        <taxon>Actinomycetes</taxon>
        <taxon>Actinomycetales</taxon>
        <taxon>Actinomycetaceae</taxon>
        <taxon>Arcanobacterium</taxon>
    </lineage>
</organism>
<evidence type="ECO:0000256" key="2">
    <source>
        <dbReference type="ARBA" id="ARBA00023125"/>
    </source>
</evidence>
<feature type="domain" description="HTH gntR-type" evidence="4">
    <location>
        <begin position="11"/>
        <end position="79"/>
    </location>
</feature>
<gene>
    <name evidence="5" type="ORF">HC352_06635</name>
</gene>
<dbReference type="Proteomes" id="UP000502298">
    <property type="component" value="Chromosome"/>
</dbReference>
<protein>
    <submittedName>
        <fullName evidence="5">GntR family transcriptional regulator</fullName>
    </submittedName>
</protein>
<dbReference type="SMART" id="SM00345">
    <property type="entry name" value="HTH_GNTR"/>
    <property type="match status" value="1"/>
</dbReference>
<keyword evidence="1" id="KW-0805">Transcription regulation</keyword>
<evidence type="ECO:0000256" key="3">
    <source>
        <dbReference type="ARBA" id="ARBA00023163"/>
    </source>
</evidence>
<dbReference type="RefSeq" id="WP_168918147.1">
    <property type="nucleotide sequence ID" value="NZ_CP050804.1"/>
</dbReference>
<dbReference type="GO" id="GO:0003677">
    <property type="term" value="F:DNA binding"/>
    <property type="evidence" value="ECO:0007669"/>
    <property type="project" value="UniProtKB-KW"/>
</dbReference>
<dbReference type="EMBL" id="CP050804">
    <property type="protein sequence ID" value="QJC22216.1"/>
    <property type="molecule type" value="Genomic_DNA"/>
</dbReference>
<name>A0A6H2EMB5_9ACTO</name>
<proteinExistence type="predicted"/>
<dbReference type="PANTHER" id="PTHR38445">
    <property type="entry name" value="HTH-TYPE TRANSCRIPTIONAL REPRESSOR YTRA"/>
    <property type="match status" value="1"/>
</dbReference>
<sequence>MIFSIDPSLDVPPYEQIINQIVAGIRSKQLLVDTRLAPVRHLAVELGVSPGTVARAYKDLETAGILQTRGRNGTFVCAIPDTAQTTSPASLETALAGLIRYAHAEGITLDDLLTRVRTAFYYNSAEPNESDK</sequence>
<keyword evidence="6" id="KW-1185">Reference proteome</keyword>
<dbReference type="GO" id="GO:0003700">
    <property type="term" value="F:DNA-binding transcription factor activity"/>
    <property type="evidence" value="ECO:0007669"/>
    <property type="project" value="InterPro"/>
</dbReference>
<dbReference type="SUPFAM" id="SSF46785">
    <property type="entry name" value="Winged helix' DNA-binding domain"/>
    <property type="match status" value="1"/>
</dbReference>
<dbReference type="Pfam" id="PF00392">
    <property type="entry name" value="GntR"/>
    <property type="match status" value="1"/>
</dbReference>
<dbReference type="AlphaFoldDB" id="A0A6H2EMB5"/>